<dbReference type="Gene3D" id="2.60.40.10">
    <property type="entry name" value="Immunoglobulins"/>
    <property type="match status" value="16"/>
</dbReference>
<dbReference type="SMART" id="SM00634">
    <property type="entry name" value="BID_1"/>
    <property type="match status" value="2"/>
</dbReference>
<reference evidence="4" key="1">
    <citation type="journal article" date="2019" name="Int. J. Syst. Evol. Microbiol.">
        <title>The Global Catalogue of Microorganisms (GCM) 10K type strain sequencing project: providing services to taxonomists for standard genome sequencing and annotation.</title>
        <authorList>
            <consortium name="The Broad Institute Genomics Platform"/>
            <consortium name="The Broad Institute Genome Sequencing Center for Infectious Disease"/>
            <person name="Wu L."/>
            <person name="Ma J."/>
        </authorList>
    </citation>
    <scope>NUCLEOTIDE SEQUENCE [LARGE SCALE GENOMIC DNA]</scope>
    <source>
        <strain evidence="4">CGMCC 4.7393</strain>
    </source>
</reference>
<dbReference type="RefSeq" id="WP_066615352.1">
    <property type="nucleotide sequence ID" value="NZ_JBHSYQ010000003.1"/>
</dbReference>
<dbReference type="InterPro" id="IPR015217">
    <property type="entry name" value="Invasin_dom_3"/>
</dbReference>
<gene>
    <name evidence="3" type="ORF">ACFQHR_06170</name>
</gene>
<keyword evidence="4" id="KW-1185">Reference proteome</keyword>
<evidence type="ECO:0000259" key="2">
    <source>
        <dbReference type="PROSITE" id="PS51127"/>
    </source>
</evidence>
<dbReference type="SUPFAM" id="SSF49373">
    <property type="entry name" value="Invasin/intimin cell-adhesion fragments"/>
    <property type="match status" value="8"/>
</dbReference>
<evidence type="ECO:0000313" key="4">
    <source>
        <dbReference type="Proteomes" id="UP001596405"/>
    </source>
</evidence>
<dbReference type="EMBL" id="JBHSYQ010000003">
    <property type="protein sequence ID" value="MFC6997202.1"/>
    <property type="molecule type" value="Genomic_DNA"/>
</dbReference>
<dbReference type="InterPro" id="IPR013783">
    <property type="entry name" value="Ig-like_fold"/>
</dbReference>
<protein>
    <submittedName>
        <fullName evidence="3">Invasin domain 3-containing protein</fullName>
    </submittedName>
</protein>
<dbReference type="InterPro" id="IPR003344">
    <property type="entry name" value="Big_1_dom"/>
</dbReference>
<dbReference type="Gene3D" id="2.60.40.2700">
    <property type="match status" value="1"/>
</dbReference>
<proteinExistence type="inferred from homology"/>
<sequence length="2794" mass="290368">MKNFYLLPFLLLFSFLSFGQTKGLIYKPASTTAGRAVLDPNGDGYSSQNTLGYQNNDRGESEIDYKAIPILENEPNQDPLRGAGCGFTDMVDSGMGDPVMFYFDGINFLARFRLNKSSPNSKGYSVLIDIDQKFGFTGPNADPNAIAGNPGFEMELVLRTNHGVSLYNIDGTTTPSLIVNKDYEAHTQKSIAFTEECGDFDYFYDFYMPWSDFGLPVDTKLRMVALTVMNPHASTGNNAKSDVGGVDDRKYVGNYDKLFEDFIENYNPTSPRDNNTGINARTLCPSINAPILITSTSITGTSTEAAGTIVTVYKNGTPLENKAIVSASGTWALSVSGLSVGDEITASAKAAGKAESESNCSGVFVGQVCVNPAAPVISGSNGNSNKYVTINVPVAGLLSLYFGDQVMLTNVPVSAGTYYFCPEGGLGDRTNICSGAQNLQAGVYRATITVAGCTSNSAFYCVNVSTESGTPTINSPITTQSRTITGTAAPNAQVILKINGSEKALTTADAAGNWSVPTASLGLTGLELISAFAIENGKCQSPETAQITVAIPVSVAPGITGTYCGTTSIVTGTSSEIAGTIIKLFAGSAIVPIAITTTDAEGKWSVSGLSLAPGTQLTARATAPGKAESNPSVIVQVKAISSNVGFTVNSLTDPATSERYISESATTISGTGPAGSGTVSLYLNEIFIGSGTLAGGVWSVNQENFPNDFRLFAGATLTVTYTAPNGCESAHLPANIEIRCAPPVDKTITPTNLILCPGTIPEVTVKASEPFMIYQLYHETTPISTSRLGTGEDIILKATEPFSSTVPNTLLNLRVVVSKIPYVQGFNCALPLSEQVAVILNPEIVGNTISISGGESLFCGAEQVSPLTGSTPTGGGGNYVYQWQKSSDNITWVDITNAVNKDYTPGLVSTTTYYRRIATDGACTEESASASVQITILPAIINTISYNGQSSFCVYGNPSELQGNTDVSFVRYQWQSSLDGTNFQDIDGAVSANYTPKTLSQTTTYRRLVNNGNCDHYSSTVTITLLPALENNKLTAPATTLLCGPGNVGEILGSTPDGGDNTYTFKWQKSTDNGATFTDILPAVTSKNYTPGAVTSTTYYRRIVSSGPCTDLVSDPVKITVVSLEKSTITTDENTLAADGTSNTIVRVQLKDEFGTDIDTDACTLLIATDKGTVTNAEYAGNGTYTATFTAGTVAGIAQISATLNGRAFTNVAEVTLTPALKLSATTITANPTTLFANGTSTSLATVRFRDYAGNSINVDPTKLVVMLNGVVATATANGIGVFEATVPARTVAEVVEVTAMYDGTEITDKASVEFIAAPNLAVTIVSAIPTTVQADGTSISIARVSFKDYAGNSISVDAAKLTLLEKGVALAGLVDKGNGVYEAVVPARTVAELVEITARYDGTLIDDKATVEFIAIVNLAATQITATPAVVHADGTSTASVKLEFKDYAGNPIAVNSTYVTILLNDVAVTAVLSSPGIYTATVPARTVAETVEVTAKFNGNTLPDKAEVQFIPVVNLAATEISASPTVVNADGSSTSTASIQFKDYANNPISVDIAKVELLLNGASATLTPGGSTGKFTTVVPARTVAEIVEVRGKYDGDLLNGSALVEFIRAVNPLATVISATPARVNADGTSTSTARVTFKDYAGNNIEVASADVTLLLNNTAVTFISIGNGVFEATVPARTVAEVVEVTAKYQNTLVNNNATVEFIPTLNLEATTITANPALVDADGVSTSTATVTFKDYAGNLMNVTASEVKIFLDGAEATVTSAGTGIFEATVPARIVTATVEVTASYSGAPVTDKASVEFVPALNLTATVVSASPATVAADGTSTATARVEFFDYAGNAFGVEASGVQLLAKGAALAGLQETGKGVFEATIPARTVAELVEVTASYNGTAVSDKAEVQFIRTINLSASQVTATPATVNADGESTSTAQVVFRDYAGNPMAIDAANVSLLADGLVLAGLQDKGNGTYEATVPARTVAEVVEITASYNGTLVTDKASVEFVRTVNPLATLVSASPARVNADGTSTATARVQFFDYAGSSMEVAPADVELLLNNTAVTFAPVGNGAFEATVPARTTAEVVEVTAKYQNTLVNSRANVEFVPALNIMATTITAIPTQVNADGVSISTATIVFRDYAGNLINVNASELKLFLDGTEVTATAAGTGTFVATVPARTVAATVEVTASYGGAPVTDKASVEFIPALNLTATVVSANPTTVAADGTSTATARVEFFDYAGNAFGVEASDVQLLAKGAALEGLQERGKGVFEATVPARTVAELVEITATYQNALVNSKAAVEFVPVVNLQTATVTANPERLDADGVSTSTATVTFRDYTGNLLNVDVSEVSIFLDGTAVTVTAAGTGIFEATVPARNVGATVEITASYGGTPVPDKASVEFVPLPVPVLSLQLSTVEASPTIVVADGVSASIITVKLKDTDGKDFITNDPVTISTSFGTIGTVTNNGNGNYTTTLTSTRVGTATITAQVATQELQTKPVVTFVVGSASGATSTIAASEPSIPANGTSTSVITVALFDAQGNEITTGGHTVVLSTTLGTLGAVTDNNNGTYSAVLTSGTIDGVALISGTVNGAPISNTASVVFTPLIPPNRAPVAVNDTYTVNNHEKLTANVLLNDTDPDGDELRVKTTLIRQPLNGSIVIQENGNFTYTPDKGYDGEDSFTYEVCDNGNPALCAQATATIQVKQSLVFIPEGFSPDGDGDNDVFVIYGAEQLRVSLKVFNRWGDIVYENSLYKNDWNGVANKGVVLGNKLPDGTYFYIIDLNNGEKPRAHSLIIKRR</sequence>
<dbReference type="PROSITE" id="PS51127">
    <property type="entry name" value="BIG1"/>
    <property type="match status" value="2"/>
</dbReference>
<comment type="caution">
    <text evidence="3">The sequence shown here is derived from an EMBL/GenBank/DDBJ whole genome shotgun (WGS) entry which is preliminary data.</text>
</comment>
<dbReference type="InterPro" id="IPR008964">
    <property type="entry name" value="Invasin/intimin_cell_adhesion"/>
</dbReference>
<dbReference type="InterPro" id="IPR026341">
    <property type="entry name" value="T9SS_type_B"/>
</dbReference>
<comment type="similarity">
    <text evidence="1">Belongs to the intimin/invasin family.</text>
</comment>
<feature type="domain" description="Big-1" evidence="2">
    <location>
        <begin position="2410"/>
        <end position="2500"/>
    </location>
</feature>
<dbReference type="Pfam" id="PF17963">
    <property type="entry name" value="Big_9"/>
    <property type="match status" value="1"/>
</dbReference>
<name>A0ABW2DH88_9BACT</name>
<feature type="domain" description="Big-1" evidence="2">
    <location>
        <begin position="2508"/>
        <end position="2600"/>
    </location>
</feature>
<evidence type="ECO:0000313" key="3">
    <source>
        <dbReference type="EMBL" id="MFC6997202.1"/>
    </source>
</evidence>
<accession>A0ABW2DH88</accession>
<dbReference type="NCBIfam" id="TIGR04131">
    <property type="entry name" value="Bac_Flav_CTERM"/>
    <property type="match status" value="1"/>
</dbReference>
<dbReference type="Pfam" id="PF09134">
    <property type="entry name" value="Invasin_D3"/>
    <property type="match status" value="14"/>
</dbReference>
<dbReference type="Proteomes" id="UP001596405">
    <property type="component" value="Unassembled WGS sequence"/>
</dbReference>
<dbReference type="Pfam" id="PF13585">
    <property type="entry name" value="CHU_C"/>
    <property type="match status" value="1"/>
</dbReference>
<dbReference type="Gene3D" id="2.60.40.3440">
    <property type="match status" value="1"/>
</dbReference>
<organism evidence="3 4">
    <name type="scientific">Rufibacter roseus</name>
    <dbReference type="NCBI Taxonomy" id="1567108"/>
    <lineage>
        <taxon>Bacteria</taxon>
        <taxon>Pseudomonadati</taxon>
        <taxon>Bacteroidota</taxon>
        <taxon>Cytophagia</taxon>
        <taxon>Cytophagales</taxon>
        <taxon>Hymenobacteraceae</taxon>
        <taxon>Rufibacter</taxon>
    </lineage>
</organism>
<evidence type="ECO:0000256" key="1">
    <source>
        <dbReference type="ARBA" id="ARBA00010116"/>
    </source>
</evidence>